<gene>
    <name evidence="1" type="ORF">N7456_007411</name>
</gene>
<organism evidence="1 2">
    <name type="scientific">Penicillium angulare</name>
    <dbReference type="NCBI Taxonomy" id="116970"/>
    <lineage>
        <taxon>Eukaryota</taxon>
        <taxon>Fungi</taxon>
        <taxon>Dikarya</taxon>
        <taxon>Ascomycota</taxon>
        <taxon>Pezizomycotina</taxon>
        <taxon>Eurotiomycetes</taxon>
        <taxon>Eurotiomycetidae</taxon>
        <taxon>Eurotiales</taxon>
        <taxon>Aspergillaceae</taxon>
        <taxon>Penicillium</taxon>
    </lineage>
</organism>
<reference evidence="1" key="2">
    <citation type="journal article" date="2023" name="IMA Fungus">
        <title>Comparative genomic study of the Penicillium genus elucidates a diverse pangenome and 15 lateral gene transfer events.</title>
        <authorList>
            <person name="Petersen C."/>
            <person name="Sorensen T."/>
            <person name="Nielsen M.R."/>
            <person name="Sondergaard T.E."/>
            <person name="Sorensen J.L."/>
            <person name="Fitzpatrick D.A."/>
            <person name="Frisvad J.C."/>
            <person name="Nielsen K.L."/>
        </authorList>
    </citation>
    <scope>NUCLEOTIDE SEQUENCE</scope>
    <source>
        <strain evidence="1">IBT 30069</strain>
    </source>
</reference>
<proteinExistence type="predicted"/>
<keyword evidence="2" id="KW-1185">Reference proteome</keyword>
<name>A0A9W9K8D9_9EURO</name>
<dbReference type="OrthoDB" id="66095at2759"/>
<dbReference type="AlphaFoldDB" id="A0A9W9K8D9"/>
<dbReference type="EMBL" id="JAPQKH010000005">
    <property type="protein sequence ID" value="KAJ5096690.1"/>
    <property type="molecule type" value="Genomic_DNA"/>
</dbReference>
<dbReference type="Proteomes" id="UP001149165">
    <property type="component" value="Unassembled WGS sequence"/>
</dbReference>
<evidence type="ECO:0000313" key="1">
    <source>
        <dbReference type="EMBL" id="KAJ5096690.1"/>
    </source>
</evidence>
<comment type="caution">
    <text evidence="1">The sequence shown here is derived from an EMBL/GenBank/DDBJ whole genome shotgun (WGS) entry which is preliminary data.</text>
</comment>
<evidence type="ECO:0000313" key="2">
    <source>
        <dbReference type="Proteomes" id="UP001149165"/>
    </source>
</evidence>
<protein>
    <submittedName>
        <fullName evidence="1">Uncharacterized protein</fullName>
    </submittedName>
</protein>
<accession>A0A9W9K8D9</accession>
<sequence>MPNSDSRGGECHVATVSSPVEWDSNSLAIRKDMVILPPPYADMGSHRWTALYLVTPPLPAEIPAVRFDITSHDQGWCSDPQSGVWSWFEVSILRPITQDVNATRDHVPQITDLKSCPEDFTEVLQAQGLFFRTLPTNDEPGPGLHQVTQPLVRNRINRAWQSHTIIWRVGNLSEDGEGLLDLVQSGDRLAVWARAEVN</sequence>
<reference evidence="1" key="1">
    <citation type="submission" date="2022-11" db="EMBL/GenBank/DDBJ databases">
        <authorList>
            <person name="Petersen C."/>
        </authorList>
    </citation>
    <scope>NUCLEOTIDE SEQUENCE</scope>
    <source>
        <strain evidence="1">IBT 30069</strain>
    </source>
</reference>